<evidence type="ECO:0000256" key="1">
    <source>
        <dbReference type="ARBA" id="ARBA00006484"/>
    </source>
</evidence>
<evidence type="ECO:0000256" key="3">
    <source>
        <dbReference type="ARBA" id="ARBA00023002"/>
    </source>
</evidence>
<dbReference type="Gene3D" id="3.40.50.720">
    <property type="entry name" value="NAD(P)-binding Rossmann-like Domain"/>
    <property type="match status" value="1"/>
</dbReference>
<dbReference type="EC" id="1.1.1.-" evidence="5"/>
<reference evidence="6 7" key="1">
    <citation type="submission" date="2016-09" db="EMBL/GenBank/DDBJ databases">
        <title>The draft genome of Dichanthelium oligosanthes: A C3 panicoid grass species.</title>
        <authorList>
            <person name="Studer A.J."/>
            <person name="Schnable J.C."/>
            <person name="Brutnell T.P."/>
        </authorList>
    </citation>
    <scope>NUCLEOTIDE SEQUENCE [LARGE SCALE GENOMIC DNA]</scope>
    <source>
        <strain evidence="7">cv. Kellogg 1175</strain>
        <tissue evidence="6">Leaf</tissue>
    </source>
</reference>
<keyword evidence="2 5" id="KW-0521">NADP</keyword>
<dbReference type="AlphaFoldDB" id="A0A1E5W132"/>
<dbReference type="PANTHER" id="PTHR43490">
    <property type="entry name" value="(+)-NEOMENTHOL DEHYDROGENASE"/>
    <property type="match status" value="1"/>
</dbReference>
<dbReference type="Pfam" id="PF00106">
    <property type="entry name" value="adh_short"/>
    <property type="match status" value="1"/>
</dbReference>
<protein>
    <recommendedName>
        <fullName evidence="5">Short-chain dehydrogenase/reductase</fullName>
        <ecNumber evidence="5">1.1.1.-</ecNumber>
    </recommendedName>
</protein>
<dbReference type="InterPro" id="IPR045313">
    <property type="entry name" value="CBR1-like"/>
</dbReference>
<keyword evidence="7" id="KW-1185">Reference proteome</keyword>
<organism evidence="6 7">
    <name type="scientific">Dichanthelium oligosanthes</name>
    <dbReference type="NCBI Taxonomy" id="888268"/>
    <lineage>
        <taxon>Eukaryota</taxon>
        <taxon>Viridiplantae</taxon>
        <taxon>Streptophyta</taxon>
        <taxon>Embryophyta</taxon>
        <taxon>Tracheophyta</taxon>
        <taxon>Spermatophyta</taxon>
        <taxon>Magnoliopsida</taxon>
        <taxon>Liliopsida</taxon>
        <taxon>Poales</taxon>
        <taxon>Poaceae</taxon>
        <taxon>PACMAD clade</taxon>
        <taxon>Panicoideae</taxon>
        <taxon>Panicodae</taxon>
        <taxon>Paniceae</taxon>
        <taxon>Dichantheliinae</taxon>
        <taxon>Dichanthelium</taxon>
    </lineage>
</organism>
<proteinExistence type="inferred from homology"/>
<dbReference type="PRINTS" id="PR00081">
    <property type="entry name" value="GDHRDH"/>
</dbReference>
<dbReference type="InterPro" id="IPR036291">
    <property type="entry name" value="NAD(P)-bd_dom_sf"/>
</dbReference>
<evidence type="ECO:0000256" key="4">
    <source>
        <dbReference type="RuleBase" id="RU000363"/>
    </source>
</evidence>
<dbReference type="STRING" id="888268.A0A1E5W132"/>
<dbReference type="EMBL" id="LWDX02024222">
    <property type="protein sequence ID" value="OEL31094.1"/>
    <property type="molecule type" value="Genomic_DNA"/>
</dbReference>
<keyword evidence="3 5" id="KW-0560">Oxidoreductase</keyword>
<dbReference type="GO" id="GO:0016616">
    <property type="term" value="F:oxidoreductase activity, acting on the CH-OH group of donors, NAD or NADP as acceptor"/>
    <property type="evidence" value="ECO:0007669"/>
    <property type="project" value="InterPro"/>
</dbReference>
<dbReference type="OrthoDB" id="1933717at2759"/>
<dbReference type="GO" id="GO:0016020">
    <property type="term" value="C:membrane"/>
    <property type="evidence" value="ECO:0007669"/>
    <property type="project" value="TreeGrafter"/>
</dbReference>
<dbReference type="PRINTS" id="PR00080">
    <property type="entry name" value="SDRFAMILY"/>
</dbReference>
<evidence type="ECO:0000256" key="5">
    <source>
        <dbReference type="RuleBase" id="RU369024"/>
    </source>
</evidence>
<dbReference type="Proteomes" id="UP000095767">
    <property type="component" value="Unassembled WGS sequence"/>
</dbReference>
<evidence type="ECO:0000313" key="6">
    <source>
        <dbReference type="EMBL" id="OEL31094.1"/>
    </source>
</evidence>
<name>A0A1E5W132_9POAL</name>
<gene>
    <name evidence="6" type="ORF">BAE44_0007888</name>
</gene>
<dbReference type="SUPFAM" id="SSF51735">
    <property type="entry name" value="NAD(P)-binding Rossmann-fold domains"/>
    <property type="match status" value="1"/>
</dbReference>
<comment type="caution">
    <text evidence="6">The sequence shown here is derived from an EMBL/GenBank/DDBJ whole genome shotgun (WGS) entry which is preliminary data.</text>
</comment>
<evidence type="ECO:0000313" key="7">
    <source>
        <dbReference type="Proteomes" id="UP000095767"/>
    </source>
</evidence>
<dbReference type="InterPro" id="IPR002347">
    <property type="entry name" value="SDR_fam"/>
</dbReference>
<evidence type="ECO:0000256" key="2">
    <source>
        <dbReference type="ARBA" id="ARBA00022857"/>
    </source>
</evidence>
<sequence length="303" mass="33526">MCGFVFRVAVVTGGNKGIGLEVCRQLASRGVTVILTARDEKRGSEAVEMLHESGLPDVQFHRLDVSDPSGAARLAEFIDEKFGRLDILINNAGVIGATAQIDTTTPIQEVLVGKSAMERLQWLLDHSTESYEEAEECLKINYFGTKYVTEALLPILLSSSDGRLINVSSNYGLLRYFSGEDLKQELSDVDNLTVERLDEMSELFLKDYKNDQLKSHGWPADSEYPAYKVSKALINGYTRIMSKKYQELRINSVHPGYCKTDINLDTGEYTADDGASCIVTVALLPEGGPTGVFFFRAEEAPFV</sequence>
<comment type="similarity">
    <text evidence="1 4">Belongs to the short-chain dehydrogenases/reductases (SDR) family.</text>
</comment>
<dbReference type="CDD" id="cd05324">
    <property type="entry name" value="carb_red_PTCR-like_SDR_c"/>
    <property type="match status" value="1"/>
</dbReference>
<accession>A0A1E5W132</accession>
<dbReference type="PANTHER" id="PTHR43490:SF92">
    <property type="entry name" value="SHORT-CHAIN DEHYDROGENASE_REDUCTASE"/>
    <property type="match status" value="1"/>
</dbReference>